<dbReference type="AlphaFoldDB" id="A0A0R2CDC6"/>
<evidence type="ECO:0000313" key="12">
    <source>
        <dbReference type="Proteomes" id="UP000051576"/>
    </source>
</evidence>
<dbReference type="FunFam" id="3.40.50.11060:FF:000001">
    <property type="entry name" value="GTPase HflX"/>
    <property type="match status" value="1"/>
</dbReference>
<dbReference type="Pfam" id="PF16360">
    <property type="entry name" value="GTP-bdg_M"/>
    <property type="match status" value="1"/>
</dbReference>
<organism evidence="11 12">
    <name type="scientific">Liquorilactobacillus vini DSM 20605</name>
    <dbReference type="NCBI Taxonomy" id="1133569"/>
    <lineage>
        <taxon>Bacteria</taxon>
        <taxon>Bacillati</taxon>
        <taxon>Bacillota</taxon>
        <taxon>Bacilli</taxon>
        <taxon>Lactobacillales</taxon>
        <taxon>Lactobacillaceae</taxon>
        <taxon>Liquorilactobacillus</taxon>
    </lineage>
</organism>
<feature type="binding site" evidence="7">
    <location>
        <begin position="200"/>
        <end position="207"/>
    </location>
    <ligand>
        <name>GTP</name>
        <dbReference type="ChEBI" id="CHEBI:37565"/>
    </ligand>
</feature>
<dbReference type="InterPro" id="IPR030394">
    <property type="entry name" value="G_HFLX_dom"/>
</dbReference>
<evidence type="ECO:0000256" key="4">
    <source>
        <dbReference type="ARBA" id="ARBA00022842"/>
    </source>
</evidence>
<dbReference type="Gene3D" id="6.10.250.2860">
    <property type="match status" value="1"/>
</dbReference>
<comment type="function">
    <text evidence="6">GTPase that associates with the 50S ribosomal subunit and may have a role during protein synthesis or ribosome biogenesis.</text>
</comment>
<dbReference type="Gene3D" id="3.40.50.300">
    <property type="entry name" value="P-loop containing nucleotide triphosphate hydrolases"/>
    <property type="match status" value="1"/>
</dbReference>
<evidence type="ECO:0000256" key="2">
    <source>
        <dbReference type="ARBA" id="ARBA00022723"/>
    </source>
</evidence>
<dbReference type="InterPro" id="IPR027417">
    <property type="entry name" value="P-loop_NTPase"/>
</dbReference>
<feature type="binding site" evidence="7">
    <location>
        <begin position="254"/>
        <end position="257"/>
    </location>
    <ligand>
        <name>GTP</name>
        <dbReference type="ChEBI" id="CHEBI:37565"/>
    </ligand>
</feature>
<dbReference type="PATRIC" id="fig|1133569.4.peg.1881"/>
<dbReference type="InterPro" id="IPR032305">
    <property type="entry name" value="GTP-bd_M"/>
</dbReference>
<dbReference type="PIRSF" id="PIRSF006809">
    <property type="entry name" value="GTP-binding_hflX_prd"/>
    <property type="match status" value="1"/>
</dbReference>
<evidence type="ECO:0000256" key="5">
    <source>
        <dbReference type="ARBA" id="ARBA00023134"/>
    </source>
</evidence>
<keyword evidence="5 6" id="KW-0342">GTP-binding</keyword>
<evidence type="ECO:0000313" key="11">
    <source>
        <dbReference type="EMBL" id="KRM89354.1"/>
    </source>
</evidence>
<dbReference type="GO" id="GO:0043022">
    <property type="term" value="F:ribosome binding"/>
    <property type="evidence" value="ECO:0007669"/>
    <property type="project" value="TreeGrafter"/>
</dbReference>
<dbReference type="Pfam" id="PF01926">
    <property type="entry name" value="MMR_HSR1"/>
    <property type="match status" value="1"/>
</dbReference>
<keyword evidence="3 6" id="KW-0547">Nucleotide-binding</keyword>
<dbReference type="SUPFAM" id="SSF52540">
    <property type="entry name" value="P-loop containing nucleoside triphosphate hydrolases"/>
    <property type="match status" value="1"/>
</dbReference>
<dbReference type="GO" id="GO:0005737">
    <property type="term" value="C:cytoplasm"/>
    <property type="evidence" value="ECO:0007669"/>
    <property type="project" value="UniProtKB-SubCell"/>
</dbReference>
<keyword evidence="2 8" id="KW-0479">Metal-binding</keyword>
<dbReference type="Pfam" id="PF13167">
    <property type="entry name" value="GTP-bdg_N"/>
    <property type="match status" value="1"/>
</dbReference>
<comment type="caution">
    <text evidence="11">The sequence shown here is derived from an EMBL/GenBank/DDBJ whole genome shotgun (WGS) entry which is preliminary data.</text>
</comment>
<feature type="binding site" evidence="8">
    <location>
        <position position="207"/>
    </location>
    <ligand>
        <name>Mg(2+)</name>
        <dbReference type="ChEBI" id="CHEBI:18420"/>
    </ligand>
</feature>
<keyword evidence="4 8" id="KW-0460">Magnesium</keyword>
<dbReference type="eggNOG" id="COG2262">
    <property type="taxonomic scope" value="Bacteria"/>
</dbReference>
<protein>
    <recommendedName>
        <fullName evidence="6">GTPase HflX</fullName>
    </recommendedName>
    <alternativeName>
        <fullName evidence="6">GTP-binding protein HflX</fullName>
    </alternativeName>
</protein>
<dbReference type="PANTHER" id="PTHR10229:SF4">
    <property type="entry name" value="GTPASE HFLX"/>
    <property type="match status" value="1"/>
</dbReference>
<dbReference type="CDD" id="cd01878">
    <property type="entry name" value="HflX"/>
    <property type="match status" value="1"/>
</dbReference>
<dbReference type="EMBL" id="AYYX01000006">
    <property type="protein sequence ID" value="KRM89354.1"/>
    <property type="molecule type" value="Genomic_DNA"/>
</dbReference>
<keyword evidence="12" id="KW-1185">Reference proteome</keyword>
<dbReference type="PANTHER" id="PTHR10229">
    <property type="entry name" value="GTP-BINDING PROTEIN HFLX"/>
    <property type="match status" value="1"/>
</dbReference>
<proteinExistence type="inferred from homology"/>
<feature type="binding site" evidence="8">
    <location>
        <position position="234"/>
    </location>
    <ligand>
        <name>Mg(2+)</name>
        <dbReference type="ChEBI" id="CHEBI:18420"/>
    </ligand>
</feature>
<gene>
    <name evidence="6" type="primary">hflX</name>
    <name evidence="11" type="ORF">FD21_GL001737</name>
</gene>
<reference evidence="11 12" key="1">
    <citation type="journal article" date="2015" name="Genome Announc.">
        <title>Expanding the biotechnology potential of lactobacilli through comparative genomics of 213 strains and associated genera.</title>
        <authorList>
            <person name="Sun Z."/>
            <person name="Harris H.M."/>
            <person name="McCann A."/>
            <person name="Guo C."/>
            <person name="Argimon S."/>
            <person name="Zhang W."/>
            <person name="Yang X."/>
            <person name="Jeffery I.B."/>
            <person name="Cooney J.C."/>
            <person name="Kagawa T.F."/>
            <person name="Liu W."/>
            <person name="Song Y."/>
            <person name="Salvetti E."/>
            <person name="Wrobel A."/>
            <person name="Rasinkangas P."/>
            <person name="Parkhill J."/>
            <person name="Rea M.C."/>
            <person name="O'Sullivan O."/>
            <person name="Ritari J."/>
            <person name="Douillard F.P."/>
            <person name="Paul Ross R."/>
            <person name="Yang R."/>
            <person name="Briner A.E."/>
            <person name="Felis G.E."/>
            <person name="de Vos W.M."/>
            <person name="Barrangou R."/>
            <person name="Klaenhammer T.R."/>
            <person name="Caufield P.W."/>
            <person name="Cui Y."/>
            <person name="Zhang H."/>
            <person name="O'Toole P.W."/>
        </authorList>
    </citation>
    <scope>NUCLEOTIDE SEQUENCE [LARGE SCALE GENOMIC DNA]</scope>
    <source>
        <strain evidence="11 12">DSM 20605</strain>
    </source>
</reference>
<dbReference type="STRING" id="1133569.FD21_GL001737"/>
<dbReference type="InterPro" id="IPR006073">
    <property type="entry name" value="GTP-bd"/>
</dbReference>
<evidence type="ECO:0000256" key="8">
    <source>
        <dbReference type="PIRSR" id="PIRSR006809-2"/>
    </source>
</evidence>
<evidence type="ECO:0000256" key="6">
    <source>
        <dbReference type="HAMAP-Rule" id="MF_00900"/>
    </source>
</evidence>
<feature type="region of interest" description="Disordered" evidence="9">
    <location>
        <begin position="135"/>
        <end position="159"/>
    </location>
</feature>
<evidence type="ECO:0000256" key="1">
    <source>
        <dbReference type="ARBA" id="ARBA00022490"/>
    </source>
</evidence>
<dbReference type="GO" id="GO:0046872">
    <property type="term" value="F:metal ion binding"/>
    <property type="evidence" value="ECO:0007669"/>
    <property type="project" value="UniProtKB-KW"/>
</dbReference>
<comment type="subunit">
    <text evidence="6">Monomer. Associates with the 50S ribosomal subunit.</text>
</comment>
<dbReference type="Proteomes" id="UP000051576">
    <property type="component" value="Unassembled WGS sequence"/>
</dbReference>
<dbReference type="GO" id="GO:0003924">
    <property type="term" value="F:GTPase activity"/>
    <property type="evidence" value="ECO:0007669"/>
    <property type="project" value="UniProtKB-UniRule"/>
</dbReference>
<comment type="cofactor">
    <cofactor evidence="8">
        <name>Mg(2+)</name>
        <dbReference type="ChEBI" id="CHEBI:18420"/>
    </cofactor>
</comment>
<evidence type="ECO:0000256" key="7">
    <source>
        <dbReference type="PIRSR" id="PIRSR006809-1"/>
    </source>
</evidence>
<comment type="subcellular location">
    <subcellularLocation>
        <location evidence="6">Cytoplasm</location>
    </subcellularLocation>
    <text evidence="6">May associate with membranes.</text>
</comment>
<evidence type="ECO:0000259" key="10">
    <source>
        <dbReference type="PROSITE" id="PS51705"/>
    </source>
</evidence>
<comment type="similarity">
    <text evidence="6">Belongs to the TRAFAC class OBG-HflX-like GTPase superfamily. HflX GTPase family.</text>
</comment>
<evidence type="ECO:0000256" key="9">
    <source>
        <dbReference type="SAM" id="MobiDB-lite"/>
    </source>
</evidence>
<dbReference type="InterPro" id="IPR016496">
    <property type="entry name" value="GTPase_HflX"/>
</dbReference>
<evidence type="ECO:0000256" key="3">
    <source>
        <dbReference type="ARBA" id="ARBA00022741"/>
    </source>
</evidence>
<dbReference type="GO" id="GO:0005525">
    <property type="term" value="F:GTP binding"/>
    <property type="evidence" value="ECO:0007669"/>
    <property type="project" value="UniProtKB-UniRule"/>
</dbReference>
<dbReference type="HAMAP" id="MF_00900">
    <property type="entry name" value="GTPase_HflX"/>
    <property type="match status" value="1"/>
</dbReference>
<dbReference type="PROSITE" id="PS51705">
    <property type="entry name" value="G_HFLX"/>
    <property type="match status" value="1"/>
</dbReference>
<feature type="binding site" evidence="7">
    <location>
        <begin position="320"/>
        <end position="323"/>
    </location>
    <ligand>
        <name>GTP</name>
        <dbReference type="ChEBI" id="CHEBI:37565"/>
    </ligand>
</feature>
<dbReference type="RefSeq" id="WP_010581151.1">
    <property type="nucleotide sequence ID" value="NZ_AHYZ01000167.1"/>
</dbReference>
<sequence>MTKIIITGLNLKTADFDYSMQEFANLAQAAEMDVCLQLTQTTDHPNAGTYLGSGKVAELAAAIQANQAEALLVNAQLSPTQLRNIESLVKVPVIDRTELILEIFSRRAQTKRAQLQVEIARLKYQLPRLRVSGFNKLDQQNGGGQGANRGAGETQHELTKRTLQKRITQLTHQLQELATEQTTQSRARKRSGLPSVALVGYTNAGKSTTFNGLVKLFGEKTAHQVLVKDQLFATLDTSIRRLTFPDQKALLLSDTVGFISQLPADLLEAFKTTLETVLDADLLVQVVDCSHPEHQKMIAATNQTLQEIGADAIPMIYAYNQADKLEIAYPVTEGQQITYSAMDSRSLKMLAELLKQQLFKGYQKLDYLIPYTAGKYVEELNQQAHVLKTSYTETGTLLQAEVSPVQAQKYVRFQKH</sequence>
<dbReference type="Gene3D" id="3.40.50.11060">
    <property type="entry name" value="GTPase HflX, N-terminal domain"/>
    <property type="match status" value="1"/>
</dbReference>
<name>A0A0R2CDC6_9LACO</name>
<dbReference type="NCBIfam" id="TIGR03156">
    <property type="entry name" value="GTP_HflX"/>
    <property type="match status" value="1"/>
</dbReference>
<dbReference type="InterPro" id="IPR025121">
    <property type="entry name" value="GTPase_HflX_N"/>
</dbReference>
<feature type="binding site" evidence="7">
    <location>
        <begin position="232"/>
        <end position="236"/>
    </location>
    <ligand>
        <name>GTP</name>
        <dbReference type="ChEBI" id="CHEBI:37565"/>
    </ligand>
</feature>
<dbReference type="InterPro" id="IPR042108">
    <property type="entry name" value="GTPase_HflX_N_sf"/>
</dbReference>
<accession>A0A0R2CDC6</accession>
<keyword evidence="1 6" id="KW-0963">Cytoplasm</keyword>
<feature type="domain" description="Hflx-type G" evidence="10">
    <location>
        <begin position="194"/>
        <end position="326"/>
    </location>
</feature>